<reference evidence="1 2" key="1">
    <citation type="submission" date="2019-12" db="EMBL/GenBank/DDBJ databases">
        <title>Chromosome-level assembly of the Caenorhabditis remanei genome.</title>
        <authorList>
            <person name="Teterina A.A."/>
            <person name="Willis J.H."/>
            <person name="Phillips P.C."/>
        </authorList>
    </citation>
    <scope>NUCLEOTIDE SEQUENCE [LARGE SCALE GENOMIC DNA]</scope>
    <source>
        <strain evidence="1 2">PX506</strain>
        <tissue evidence="1">Whole organism</tissue>
    </source>
</reference>
<name>A0A6A5G1A7_CAERE</name>
<dbReference type="RefSeq" id="XP_053579722.1">
    <property type="nucleotide sequence ID" value="XM_053736156.1"/>
</dbReference>
<comment type="caution">
    <text evidence="1">The sequence shown here is derived from an EMBL/GenBank/DDBJ whole genome shotgun (WGS) entry which is preliminary data.</text>
</comment>
<dbReference type="GeneID" id="78777869"/>
<dbReference type="Proteomes" id="UP000483820">
    <property type="component" value="Chromosome X"/>
</dbReference>
<dbReference type="CTD" id="78777869"/>
<evidence type="ECO:0000313" key="2">
    <source>
        <dbReference type="Proteomes" id="UP000483820"/>
    </source>
</evidence>
<proteinExistence type="predicted"/>
<sequence length="106" mass="12704">MVVHLLLKIRKDKLDWSQEKTKELFQERCEFWRNVENRNSDQSKFILYYELLASITSSVIDFDAHHLHKCIQNISKKDSERIWVEELKFMSDMFSFVASDDVVSKS</sequence>
<accession>A0A6A5G1A7</accession>
<organism evidence="1 2">
    <name type="scientific">Caenorhabditis remanei</name>
    <name type="common">Caenorhabditis vulgaris</name>
    <dbReference type="NCBI Taxonomy" id="31234"/>
    <lineage>
        <taxon>Eukaryota</taxon>
        <taxon>Metazoa</taxon>
        <taxon>Ecdysozoa</taxon>
        <taxon>Nematoda</taxon>
        <taxon>Chromadorea</taxon>
        <taxon>Rhabditida</taxon>
        <taxon>Rhabditina</taxon>
        <taxon>Rhabditomorpha</taxon>
        <taxon>Rhabditoidea</taxon>
        <taxon>Rhabditidae</taxon>
        <taxon>Peloderinae</taxon>
        <taxon>Caenorhabditis</taxon>
    </lineage>
</organism>
<dbReference type="EMBL" id="WUAV01000006">
    <property type="protein sequence ID" value="KAF1748541.1"/>
    <property type="molecule type" value="Genomic_DNA"/>
</dbReference>
<dbReference type="KEGG" id="crq:GCK72_025008"/>
<gene>
    <name evidence="1" type="ORF">GCK72_025008</name>
</gene>
<evidence type="ECO:0000313" key="1">
    <source>
        <dbReference type="EMBL" id="KAF1748541.1"/>
    </source>
</evidence>
<dbReference type="AlphaFoldDB" id="A0A6A5G1A7"/>
<protein>
    <submittedName>
        <fullName evidence="1">Uncharacterized protein</fullName>
    </submittedName>
</protein>